<proteinExistence type="predicted"/>
<dbReference type="PROSITE" id="PS50914">
    <property type="entry name" value="BON"/>
    <property type="match status" value="3"/>
</dbReference>
<evidence type="ECO:0000313" key="2">
    <source>
        <dbReference type="EMBL" id="SEF63142.1"/>
    </source>
</evidence>
<organism evidence="2 3">
    <name type="scientific">Caloramator fervidus</name>
    <dbReference type="NCBI Taxonomy" id="29344"/>
    <lineage>
        <taxon>Bacteria</taxon>
        <taxon>Bacillati</taxon>
        <taxon>Bacillota</taxon>
        <taxon>Clostridia</taxon>
        <taxon>Eubacteriales</taxon>
        <taxon>Clostridiaceae</taxon>
        <taxon>Caloramator</taxon>
    </lineage>
</organism>
<feature type="domain" description="BON" evidence="1">
    <location>
        <begin position="3"/>
        <end position="71"/>
    </location>
</feature>
<keyword evidence="3" id="KW-1185">Reference proteome</keyword>
<reference evidence="3" key="1">
    <citation type="submission" date="2016-10" db="EMBL/GenBank/DDBJ databases">
        <authorList>
            <person name="Varghese N."/>
            <person name="Submissions S."/>
        </authorList>
    </citation>
    <scope>NUCLEOTIDE SEQUENCE [LARGE SCALE GENOMIC DNA]</scope>
    <source>
        <strain evidence="3">DSM 5463</strain>
    </source>
</reference>
<feature type="domain" description="BON" evidence="1">
    <location>
        <begin position="147"/>
        <end position="214"/>
    </location>
</feature>
<dbReference type="Proteomes" id="UP000242850">
    <property type="component" value="Unassembled WGS sequence"/>
</dbReference>
<evidence type="ECO:0000313" key="3">
    <source>
        <dbReference type="Proteomes" id="UP000242850"/>
    </source>
</evidence>
<dbReference type="PANTHER" id="PTHR34606:SF15">
    <property type="entry name" value="BON DOMAIN-CONTAINING PROTEIN"/>
    <property type="match status" value="1"/>
</dbReference>
<dbReference type="RefSeq" id="WP_103895649.1">
    <property type="nucleotide sequence ID" value="NZ_FNUK01000006.1"/>
</dbReference>
<dbReference type="OrthoDB" id="1952369at2"/>
<sequence length="214" mass="24041">MLENERIENKIKELLEREVKELSLDVNVRYSNGHVTLYGIVDTLSEKLAIENLVSKIDEVKSIENCLTISTDGTLEDKEAEQNVINKLKNHPKLSSLGVEVQRGVAILKGKVDTLKEKRMAMKLASEAFGIKDVVSHIEIDSLYKTDDVTINNRIQTELVNNNLDKNDIRVNVENGSVTLNGFVNSLKDVEIAQEIAEGIEGVRNVKNFLKIRN</sequence>
<dbReference type="InterPro" id="IPR051686">
    <property type="entry name" value="Lipoprotein_DolP"/>
</dbReference>
<accession>A0A1H5TJT8</accession>
<dbReference type="InterPro" id="IPR007055">
    <property type="entry name" value="BON_dom"/>
</dbReference>
<gene>
    <name evidence="2" type="ORF">SAMN05660865_00644</name>
</gene>
<feature type="domain" description="BON" evidence="1">
    <location>
        <begin position="76"/>
        <end position="142"/>
    </location>
</feature>
<name>A0A1H5TJT8_9CLOT</name>
<dbReference type="SMART" id="SM00749">
    <property type="entry name" value="BON"/>
    <property type="match status" value="3"/>
</dbReference>
<dbReference type="Pfam" id="PF04972">
    <property type="entry name" value="BON"/>
    <property type="match status" value="3"/>
</dbReference>
<dbReference type="PANTHER" id="PTHR34606">
    <property type="entry name" value="BON DOMAIN-CONTAINING PROTEIN"/>
    <property type="match status" value="1"/>
</dbReference>
<evidence type="ECO:0000259" key="1">
    <source>
        <dbReference type="PROSITE" id="PS50914"/>
    </source>
</evidence>
<protein>
    <submittedName>
        <fullName evidence="2">Osmotically-inducible protein OsmY, contains BON domain</fullName>
    </submittedName>
</protein>
<dbReference type="Gene3D" id="3.30.1340.30">
    <property type="match status" value="3"/>
</dbReference>
<dbReference type="AlphaFoldDB" id="A0A1H5TJT8"/>
<dbReference type="InterPro" id="IPR014004">
    <property type="entry name" value="Transpt-assoc_nodulatn_dom_bac"/>
</dbReference>
<dbReference type="EMBL" id="FNUK01000006">
    <property type="protein sequence ID" value="SEF63142.1"/>
    <property type="molecule type" value="Genomic_DNA"/>
</dbReference>